<sequence length="633" mass="72735">MNSVISHQWRPRSASSLEGDVLIKKLLLTHDLDGRRLESEQLLRVTENIMCFATTSEVLVSDIHSDAFAMDNESIIEIVGSQEPLGYTIYKISREILCKCCGEGDIHTRTMVMFDLLGNYRWDAKVVLVLAAFATSYGEFWLTMQLYPENPLAVSVAMLKQWPSSISKLKPRFKALSLLVKTMIDVTRYSNSTIAAWELSSLVYRLSGIYSHLRRQVDECHRDIEMKMYQKLIDTFKDKESHTDNQEVLGLLFALKNDLPLKNCPTQAKLGVSELKDKVVILLVSKPELLPLEELFLLVHQTYDHPHSKNLEGSYEIVWVPISFSDTWTNAEKESFDLLSNYLPWFSVWQPQSLDSAVVKFIKQEWKFKDEPIMVVLDSKGMVTHSNALDMVLIWGARGYPFSVSKEIQLWEKENWTLQLMIDEIDPQLAKWVEEGRNICLYGSDNLHWIRKFNAKINEIKGNGLQLDVVYVGKKNPSEQVRNILTVINEEMHTNFVLSFTKIQFFWFRLESMRRSKLRLGKMADDDHILREVSALLTTDDGDNGWAVIGKGLSSEIIWVQGSKLMEYLNRFPEWGEKVAKLGLIDAIIYVVEPPDLTAHCSHSKLIPYADGNGSIVVCQNCKRLFKKFVVYE</sequence>
<dbReference type="Proteomes" id="UP001163603">
    <property type="component" value="Chromosome 6"/>
</dbReference>
<comment type="caution">
    <text evidence="1">The sequence shown here is derived from an EMBL/GenBank/DDBJ whole genome shotgun (WGS) entry which is preliminary data.</text>
</comment>
<dbReference type="EMBL" id="CM047741">
    <property type="protein sequence ID" value="KAJ0037353.1"/>
    <property type="molecule type" value="Genomic_DNA"/>
</dbReference>
<keyword evidence="2" id="KW-1185">Reference proteome</keyword>
<name>A0ACC0YIS0_9ROSI</name>
<gene>
    <name evidence="1" type="ORF">Pint_22820</name>
</gene>
<evidence type="ECO:0000313" key="1">
    <source>
        <dbReference type="EMBL" id="KAJ0037353.1"/>
    </source>
</evidence>
<evidence type="ECO:0000313" key="2">
    <source>
        <dbReference type="Proteomes" id="UP001163603"/>
    </source>
</evidence>
<organism evidence="1 2">
    <name type="scientific">Pistacia integerrima</name>
    <dbReference type="NCBI Taxonomy" id="434235"/>
    <lineage>
        <taxon>Eukaryota</taxon>
        <taxon>Viridiplantae</taxon>
        <taxon>Streptophyta</taxon>
        <taxon>Embryophyta</taxon>
        <taxon>Tracheophyta</taxon>
        <taxon>Spermatophyta</taxon>
        <taxon>Magnoliopsida</taxon>
        <taxon>eudicotyledons</taxon>
        <taxon>Gunneridae</taxon>
        <taxon>Pentapetalae</taxon>
        <taxon>rosids</taxon>
        <taxon>malvids</taxon>
        <taxon>Sapindales</taxon>
        <taxon>Anacardiaceae</taxon>
        <taxon>Pistacia</taxon>
    </lineage>
</organism>
<proteinExistence type="predicted"/>
<protein>
    <submittedName>
        <fullName evidence="1">Uncharacterized protein</fullName>
    </submittedName>
</protein>
<reference evidence="2" key="1">
    <citation type="journal article" date="2023" name="G3 (Bethesda)">
        <title>Genome assembly and association tests identify interacting loci associated with vigor, precocity, and sex in interspecific pistachio rootstocks.</title>
        <authorList>
            <person name="Palmer W."/>
            <person name="Jacygrad E."/>
            <person name="Sagayaradj S."/>
            <person name="Cavanaugh K."/>
            <person name="Han R."/>
            <person name="Bertier L."/>
            <person name="Beede B."/>
            <person name="Kafkas S."/>
            <person name="Golino D."/>
            <person name="Preece J."/>
            <person name="Michelmore R."/>
        </authorList>
    </citation>
    <scope>NUCLEOTIDE SEQUENCE [LARGE SCALE GENOMIC DNA]</scope>
</reference>
<accession>A0ACC0YIS0</accession>